<dbReference type="AlphaFoldDB" id="A0AAV9XYR1"/>
<evidence type="ECO:0000313" key="2">
    <source>
        <dbReference type="EMBL" id="KAK6589821.1"/>
    </source>
</evidence>
<sequence>MFSTNIECEYFDLYRIKTTNLFQKFYFTVAILVLFISFDYGCIADDTSLISGGKAKSLNEHVNVTEVTNENKTTSNNRCSIDSSKLTDVDDNVLIKLLLGKERFELIKQTFRNELKLYNNLNTFPKRIDKFDSYIQLYTICSYLSSILLCDIFQDPKVKTLSLFHKKDPVSNNTYSEVDFQVNSFPWVNQKDGFIWSVQSGAYGNVICGELIGGNKQLFPRFNGNMNSFLLSTYKLSSSDLEFSAFVPSFGSNIEYKKLNTNKKYGVCVKVFRSSFNKEYFEIWEREIFNLKWLEKETWIYGNYNNGNDVHLNFTPKQVYISSLKKSNKKLKRFKSDTISNRKVYNEYNNQSSHFSQSYSENQMFYPNVFEANYPWNINGKYWSSFLLMERFLGPSVTDISNYLLRKDVIDWTKSSILNEYIWSVSIIKLIYLFFQTMVLFTFSGKFIYQHCDLHSNNVIFLSENWKSKNSENNFSVPSNDQVPIDVFDASDDAKTKILNQNSIIKEKIIKEIINSDVGRMKIIDLTFVTSYNLKSRREGNFCYTYNDVSIPDLDNWTIFTYELSFRIDKIFNKHSISSSRVNPLSILIKRIESDESFDNFRPKFKGESGFWWENWELNNQVNFDEKYKSTINFGSYFLETLDYIRSDFSQRSSEHSINKSFSSIETHFENPISLFVYMRNIFYIPYEISSFSNCLIKLYRQVNKENKTYFQLTTESLVNYFASELVSFDGLPPNWIISESKGMRSHFKKCKNNKKNLYGSSLHFQEPCFDKYSMVSKSFPKYIQDWTIHSENDDKYFIKISKELINRTTSGIHFSFSILLIYQYEKEVAIYNKKNSKSNDRTGIDTINSKLFYSLIDEFPSLSDTEFGGYSESSKEFLRGVVSVSGILENLYLNQKLLLSGCTSAIGKYNIMGYKNNVSLELENKICSNILKFVYLRL</sequence>
<evidence type="ECO:0008006" key="4">
    <source>
        <dbReference type="Google" id="ProtNLM"/>
    </source>
</evidence>
<proteinExistence type="predicted"/>
<comment type="caution">
    <text evidence="2">The sequence shown here is derived from an EMBL/GenBank/DDBJ whole genome shotgun (WGS) entry which is preliminary data.</text>
</comment>
<keyword evidence="1" id="KW-0472">Membrane</keyword>
<accession>A0AAV9XYR1</accession>
<keyword evidence="1" id="KW-1133">Transmembrane helix</keyword>
<gene>
    <name evidence="2" type="ORF">RS030_192916</name>
</gene>
<name>A0AAV9XYR1_9CRYT</name>
<keyword evidence="1" id="KW-0812">Transmembrane</keyword>
<protein>
    <recommendedName>
        <fullName evidence="4">Protein kinase domain-containing protein</fullName>
    </recommendedName>
</protein>
<organism evidence="2 3">
    <name type="scientific">Cryptosporidium xiaoi</name>
    <dbReference type="NCBI Taxonomy" id="659607"/>
    <lineage>
        <taxon>Eukaryota</taxon>
        <taxon>Sar</taxon>
        <taxon>Alveolata</taxon>
        <taxon>Apicomplexa</taxon>
        <taxon>Conoidasida</taxon>
        <taxon>Coccidia</taxon>
        <taxon>Eucoccidiorida</taxon>
        <taxon>Eimeriorina</taxon>
        <taxon>Cryptosporidiidae</taxon>
        <taxon>Cryptosporidium</taxon>
    </lineage>
</organism>
<dbReference type="EMBL" id="JAWDEY010000010">
    <property type="protein sequence ID" value="KAK6589821.1"/>
    <property type="molecule type" value="Genomic_DNA"/>
</dbReference>
<reference evidence="2 3" key="1">
    <citation type="submission" date="2023-10" db="EMBL/GenBank/DDBJ databases">
        <title>Comparative genomics analysis reveals potential genetic determinants of host preference in Cryptosporidium xiaoi.</title>
        <authorList>
            <person name="Xiao L."/>
            <person name="Li J."/>
        </authorList>
    </citation>
    <scope>NUCLEOTIDE SEQUENCE [LARGE SCALE GENOMIC DNA]</scope>
    <source>
        <strain evidence="2 3">52996</strain>
    </source>
</reference>
<evidence type="ECO:0000256" key="1">
    <source>
        <dbReference type="SAM" id="Phobius"/>
    </source>
</evidence>
<dbReference type="Proteomes" id="UP001311799">
    <property type="component" value="Unassembled WGS sequence"/>
</dbReference>
<evidence type="ECO:0000313" key="3">
    <source>
        <dbReference type="Proteomes" id="UP001311799"/>
    </source>
</evidence>
<feature type="transmembrane region" description="Helical" evidence="1">
    <location>
        <begin position="25"/>
        <end position="44"/>
    </location>
</feature>
<keyword evidence="3" id="KW-1185">Reference proteome</keyword>